<comment type="similarity">
    <text evidence="1 3">Belongs to the NAD-dependent glycerol-3-phosphate dehydrogenase family.</text>
</comment>
<comment type="catalytic activity">
    <reaction evidence="4">
        <text>sn-glycerol 3-phosphate + NAD(+) = dihydroxyacetone phosphate + NADH + H(+)</text>
        <dbReference type="Rhea" id="RHEA:11092"/>
        <dbReference type="ChEBI" id="CHEBI:15378"/>
        <dbReference type="ChEBI" id="CHEBI:57540"/>
        <dbReference type="ChEBI" id="CHEBI:57597"/>
        <dbReference type="ChEBI" id="CHEBI:57642"/>
        <dbReference type="ChEBI" id="CHEBI:57945"/>
        <dbReference type="EC" id="1.1.1.8"/>
    </reaction>
</comment>
<reference evidence="7" key="1">
    <citation type="submission" date="2021-08" db="EMBL/GenBank/DDBJ databases">
        <title>WGS assembly of Ceratopteris richardii.</title>
        <authorList>
            <person name="Marchant D.B."/>
            <person name="Chen G."/>
            <person name="Jenkins J."/>
            <person name="Shu S."/>
            <person name="Leebens-Mack J."/>
            <person name="Grimwood J."/>
            <person name="Schmutz J."/>
            <person name="Soltis P."/>
            <person name="Soltis D."/>
            <person name="Chen Z.-H."/>
        </authorList>
    </citation>
    <scope>NUCLEOTIDE SEQUENCE</scope>
    <source>
        <strain evidence="7">Whitten #5841</strain>
        <tissue evidence="7">Leaf</tissue>
    </source>
</reference>
<evidence type="ECO:0000313" key="8">
    <source>
        <dbReference type="Proteomes" id="UP000825935"/>
    </source>
</evidence>
<dbReference type="InterPro" id="IPR036291">
    <property type="entry name" value="NAD(P)-bd_dom_sf"/>
</dbReference>
<dbReference type="InterPro" id="IPR013328">
    <property type="entry name" value="6PGD_dom2"/>
</dbReference>
<dbReference type="AlphaFoldDB" id="A0A8T2Q6T5"/>
<dbReference type="GO" id="GO:0005975">
    <property type="term" value="P:carbohydrate metabolic process"/>
    <property type="evidence" value="ECO:0007669"/>
    <property type="project" value="InterPro"/>
</dbReference>
<dbReference type="InterPro" id="IPR006168">
    <property type="entry name" value="G3P_DH_NAD-dep"/>
</dbReference>
<dbReference type="Gene3D" id="1.10.1040.10">
    <property type="entry name" value="N-(1-d-carboxylethyl)-l-norvaline Dehydrogenase, domain 2"/>
    <property type="match status" value="1"/>
</dbReference>
<comment type="caution">
    <text evidence="7">The sequence shown here is derived from an EMBL/GenBank/DDBJ whole genome shotgun (WGS) entry which is preliminary data.</text>
</comment>
<dbReference type="PANTHER" id="PTHR11728:SF30">
    <property type="entry name" value="GLYCEROL-3-PHOSPHATE DEHYDROGENASE [NAD(+)] GPDHC1, CYTOSOLIC"/>
    <property type="match status" value="1"/>
</dbReference>
<dbReference type="OrthoDB" id="10263760at2759"/>
<evidence type="ECO:0000256" key="3">
    <source>
        <dbReference type="RuleBase" id="RU000437"/>
    </source>
</evidence>
<gene>
    <name evidence="7" type="ORF">KP509_37G016400</name>
</gene>
<dbReference type="InterPro" id="IPR006109">
    <property type="entry name" value="G3P_DH_NAD-dep_C"/>
</dbReference>
<dbReference type="GO" id="GO:0141152">
    <property type="term" value="F:glycerol-3-phosphate dehydrogenase (NAD+) activity"/>
    <property type="evidence" value="ECO:0007669"/>
    <property type="project" value="UniProtKB-UniRule"/>
</dbReference>
<dbReference type="Pfam" id="PF07479">
    <property type="entry name" value="NAD_Gly3P_dh_C"/>
    <property type="match status" value="1"/>
</dbReference>
<feature type="domain" description="Glycerol-3-phosphate dehydrogenase NAD-dependent N-terminal" evidence="5">
    <location>
        <begin position="178"/>
        <end position="278"/>
    </location>
</feature>
<dbReference type="GO" id="GO:0046168">
    <property type="term" value="P:glycerol-3-phosphate catabolic process"/>
    <property type="evidence" value="ECO:0007669"/>
    <property type="project" value="UniProtKB-UniRule"/>
</dbReference>
<sequence length="501" mass="56296">MIAELQAMEAPHVNGHGHGLFATENQHAHDQDSYNAVHKLLRKQSDPAKRAGQSAEERLEEFRQLFGKAEGDPLRIVGVGAGAWGSVFVAMLQDAYGHMRDKVHIRIWRRAGKAVDRKAAEHLFEVINGREDVLRRLIRKCAYLKYVEGRLGDRILYADEILRDGFCINMLDTPLCPLKVVTNLQEAVWDADIVINGLPSTETRAVFEEIDRYWCERRYFPIIISLAKGVEAALSPEPHIVTPTQMIHDATTIPIDRIFYLGGPNIAAEIYNMEYANARICGSERWGRPLAKLLRQPHFMVWENPDLVTHEVMGGLKNVYAIGAGMVAALTNESATSKSVYFAHCTSEMVFITHLLAEEPEKLAGPLLADTYVTLLKGRNAWYGQKVAQGELHPDMGDSIQGKGTIQGVSAVEAFYELLRQPSLSVMHPEGYDMVIPVELCPILQTLYKILIQREASAESILEALRDENMYDPRRRIEIAQSKGFYLPQLLGSPRVSKRNL</sequence>
<dbReference type="PANTHER" id="PTHR11728">
    <property type="entry name" value="GLYCEROL-3-PHOSPHATE DEHYDROGENASE"/>
    <property type="match status" value="1"/>
</dbReference>
<dbReference type="PRINTS" id="PR00077">
    <property type="entry name" value="GPDHDRGNASE"/>
</dbReference>
<dbReference type="EC" id="1.1.1.8" evidence="4"/>
<dbReference type="Pfam" id="PF01210">
    <property type="entry name" value="NAD_Gly3P_dh_N"/>
    <property type="match status" value="1"/>
</dbReference>
<dbReference type="FunFam" id="1.10.1040.10:FF:000012">
    <property type="entry name" value="Glycerol-3-phosphate dehydrogenase [NAD(+)]"/>
    <property type="match status" value="1"/>
</dbReference>
<dbReference type="InterPro" id="IPR011128">
    <property type="entry name" value="G3P_DH_NAD-dep_N"/>
</dbReference>
<evidence type="ECO:0000259" key="6">
    <source>
        <dbReference type="Pfam" id="PF07479"/>
    </source>
</evidence>
<feature type="domain" description="Glycerol-3-phosphate dehydrogenase NAD-dependent C-terminal" evidence="6">
    <location>
        <begin position="306"/>
        <end position="457"/>
    </location>
</feature>
<evidence type="ECO:0000259" key="5">
    <source>
        <dbReference type="Pfam" id="PF01210"/>
    </source>
</evidence>
<evidence type="ECO:0000256" key="1">
    <source>
        <dbReference type="ARBA" id="ARBA00011009"/>
    </source>
</evidence>
<keyword evidence="3" id="KW-0520">NAD</keyword>
<dbReference type="GO" id="GO:0051287">
    <property type="term" value="F:NAD binding"/>
    <property type="evidence" value="ECO:0007669"/>
    <property type="project" value="UniProtKB-UniRule"/>
</dbReference>
<dbReference type="Proteomes" id="UP000825935">
    <property type="component" value="Chromosome 37"/>
</dbReference>
<accession>A0A8T2Q6T5</accession>
<dbReference type="SUPFAM" id="SSF48179">
    <property type="entry name" value="6-phosphogluconate dehydrogenase C-terminal domain-like"/>
    <property type="match status" value="1"/>
</dbReference>
<dbReference type="GO" id="GO:0005829">
    <property type="term" value="C:cytosol"/>
    <property type="evidence" value="ECO:0007669"/>
    <property type="project" value="TreeGrafter"/>
</dbReference>
<evidence type="ECO:0000256" key="4">
    <source>
        <dbReference type="RuleBase" id="RU361243"/>
    </source>
</evidence>
<protein>
    <recommendedName>
        <fullName evidence="4">Glycerol-3-phosphate dehydrogenase [NAD(+)]</fullName>
        <ecNumber evidence="4">1.1.1.8</ecNumber>
    </recommendedName>
</protein>
<evidence type="ECO:0000313" key="7">
    <source>
        <dbReference type="EMBL" id="KAH7279366.1"/>
    </source>
</evidence>
<dbReference type="SUPFAM" id="SSF51735">
    <property type="entry name" value="NAD(P)-binding Rossmann-fold domains"/>
    <property type="match status" value="1"/>
</dbReference>
<dbReference type="Gene3D" id="3.40.50.720">
    <property type="entry name" value="NAD(P)-binding Rossmann-like Domain"/>
    <property type="match status" value="1"/>
</dbReference>
<evidence type="ECO:0000256" key="2">
    <source>
        <dbReference type="ARBA" id="ARBA00023002"/>
    </source>
</evidence>
<dbReference type="EMBL" id="CM035442">
    <property type="protein sequence ID" value="KAH7279366.1"/>
    <property type="molecule type" value="Genomic_DNA"/>
</dbReference>
<dbReference type="InterPro" id="IPR008927">
    <property type="entry name" value="6-PGluconate_DH-like_C_sf"/>
</dbReference>
<organism evidence="7 8">
    <name type="scientific">Ceratopteris richardii</name>
    <name type="common">Triangle waterfern</name>
    <dbReference type="NCBI Taxonomy" id="49495"/>
    <lineage>
        <taxon>Eukaryota</taxon>
        <taxon>Viridiplantae</taxon>
        <taxon>Streptophyta</taxon>
        <taxon>Embryophyta</taxon>
        <taxon>Tracheophyta</taxon>
        <taxon>Polypodiopsida</taxon>
        <taxon>Polypodiidae</taxon>
        <taxon>Polypodiales</taxon>
        <taxon>Pteridineae</taxon>
        <taxon>Pteridaceae</taxon>
        <taxon>Parkerioideae</taxon>
        <taxon>Ceratopteris</taxon>
    </lineage>
</organism>
<name>A0A8T2Q6T5_CERRI</name>
<keyword evidence="2 3" id="KW-0560">Oxidoreductase</keyword>
<keyword evidence="8" id="KW-1185">Reference proteome</keyword>
<proteinExistence type="inferred from homology"/>